<dbReference type="PANTHER" id="PTHR43364">
    <property type="entry name" value="NADH-SPECIFIC METHYLGLYOXAL REDUCTASE-RELATED"/>
    <property type="match status" value="1"/>
</dbReference>
<dbReference type="PANTHER" id="PTHR43364:SF2">
    <property type="entry name" value="ARYL-ALCOHOL DEHYDROGENASE AAD10-RELATED"/>
    <property type="match status" value="1"/>
</dbReference>
<dbReference type="Gene3D" id="3.20.20.100">
    <property type="entry name" value="NADP-dependent oxidoreductase domain"/>
    <property type="match status" value="1"/>
</dbReference>
<gene>
    <name evidence="4" type="ORF">K435DRAFT_778190</name>
</gene>
<accession>A0A4S8M534</accession>
<reference evidence="4 5" key="1">
    <citation type="journal article" date="2019" name="Nat. Ecol. Evol.">
        <title>Megaphylogeny resolves global patterns of mushroom evolution.</title>
        <authorList>
            <person name="Varga T."/>
            <person name="Krizsan K."/>
            <person name="Foldi C."/>
            <person name="Dima B."/>
            <person name="Sanchez-Garcia M."/>
            <person name="Sanchez-Ramirez S."/>
            <person name="Szollosi G.J."/>
            <person name="Szarkandi J.G."/>
            <person name="Papp V."/>
            <person name="Albert L."/>
            <person name="Andreopoulos W."/>
            <person name="Angelini C."/>
            <person name="Antonin V."/>
            <person name="Barry K.W."/>
            <person name="Bougher N.L."/>
            <person name="Buchanan P."/>
            <person name="Buyck B."/>
            <person name="Bense V."/>
            <person name="Catcheside P."/>
            <person name="Chovatia M."/>
            <person name="Cooper J."/>
            <person name="Damon W."/>
            <person name="Desjardin D."/>
            <person name="Finy P."/>
            <person name="Geml J."/>
            <person name="Haridas S."/>
            <person name="Hughes K."/>
            <person name="Justo A."/>
            <person name="Karasinski D."/>
            <person name="Kautmanova I."/>
            <person name="Kiss B."/>
            <person name="Kocsube S."/>
            <person name="Kotiranta H."/>
            <person name="LaButti K.M."/>
            <person name="Lechner B.E."/>
            <person name="Liimatainen K."/>
            <person name="Lipzen A."/>
            <person name="Lukacs Z."/>
            <person name="Mihaltcheva S."/>
            <person name="Morgado L.N."/>
            <person name="Niskanen T."/>
            <person name="Noordeloos M.E."/>
            <person name="Ohm R.A."/>
            <person name="Ortiz-Santana B."/>
            <person name="Ovrebo C."/>
            <person name="Racz N."/>
            <person name="Riley R."/>
            <person name="Savchenko A."/>
            <person name="Shiryaev A."/>
            <person name="Soop K."/>
            <person name="Spirin V."/>
            <person name="Szebenyi C."/>
            <person name="Tomsovsky M."/>
            <person name="Tulloss R.E."/>
            <person name="Uehling J."/>
            <person name="Grigoriev I.V."/>
            <person name="Vagvolgyi C."/>
            <person name="Papp T."/>
            <person name="Martin F.M."/>
            <person name="Miettinen O."/>
            <person name="Hibbett D.S."/>
            <person name="Nagy L.G."/>
        </authorList>
    </citation>
    <scope>NUCLEOTIDE SEQUENCE [LARGE SCALE GENOMIC DNA]</scope>
    <source>
        <strain evidence="4 5">CBS 962.96</strain>
    </source>
</reference>
<evidence type="ECO:0000259" key="3">
    <source>
        <dbReference type="Pfam" id="PF00248"/>
    </source>
</evidence>
<evidence type="ECO:0000256" key="2">
    <source>
        <dbReference type="ARBA" id="ARBA00038157"/>
    </source>
</evidence>
<feature type="domain" description="NADP-dependent oxidoreductase" evidence="3">
    <location>
        <begin position="37"/>
        <end position="345"/>
    </location>
</feature>
<protein>
    <submittedName>
        <fullName evidence="4">Aryl-alcohol dehydrogenase</fullName>
    </submittedName>
</protein>
<organism evidence="4 5">
    <name type="scientific">Dendrothele bispora (strain CBS 962.96)</name>
    <dbReference type="NCBI Taxonomy" id="1314807"/>
    <lineage>
        <taxon>Eukaryota</taxon>
        <taxon>Fungi</taxon>
        <taxon>Dikarya</taxon>
        <taxon>Basidiomycota</taxon>
        <taxon>Agaricomycotina</taxon>
        <taxon>Agaricomycetes</taxon>
        <taxon>Agaricomycetidae</taxon>
        <taxon>Agaricales</taxon>
        <taxon>Agaricales incertae sedis</taxon>
        <taxon>Dendrothele</taxon>
    </lineage>
</organism>
<dbReference type="OrthoDB" id="48988at2759"/>
<dbReference type="InterPro" id="IPR023210">
    <property type="entry name" value="NADP_OxRdtase_dom"/>
</dbReference>
<dbReference type="InterPro" id="IPR036812">
    <property type="entry name" value="NAD(P)_OxRdtase_dom_sf"/>
</dbReference>
<proteinExistence type="inferred from homology"/>
<keyword evidence="5" id="KW-1185">Reference proteome</keyword>
<dbReference type="Pfam" id="PF00248">
    <property type="entry name" value="Aldo_ket_red"/>
    <property type="match status" value="1"/>
</dbReference>
<evidence type="ECO:0000256" key="1">
    <source>
        <dbReference type="ARBA" id="ARBA00023002"/>
    </source>
</evidence>
<sequence>MTSNEKTYHPFGPADPPPTNLGIYRVLSPRAALRVSPICLGGMTLGDKWSGYMPSVSQEDSLKLLDLFYEMGGNFIDTACGYQFEDSEKIIGEWMETRGVRDQIVVATKFTGEYKNSDPSIKQKIAYFGNNLKNMTVCLENSLKKLRTSYVDIYYVHAWDWDTSIKEVMDGLHNLVVSGKVLYLGISDTPAWIVAQANQYAECMGKTPFSIYQGKWSILDRSFERDIIPMARLNGMALAPWGVIGGGRLRTDEEEEQREKANNKGRSLFGEDWKRTEPEKKLCLALEKVAGEVGTKNIRAVAIAYVMQKTPYVFPIIGTRSAESLKENLEALNISLTPEQVKYIEGEGPSFDLGFPHDMVGDGTTMNWMFDMAGKIQRVPFQQAIRPSGSQ</sequence>
<name>A0A4S8M534_DENBC</name>
<dbReference type="Proteomes" id="UP000297245">
    <property type="component" value="Unassembled WGS sequence"/>
</dbReference>
<evidence type="ECO:0000313" key="5">
    <source>
        <dbReference type="Proteomes" id="UP000297245"/>
    </source>
</evidence>
<comment type="similarity">
    <text evidence="2">Belongs to the aldo/keto reductase family. Aldo/keto reductase 2 subfamily.</text>
</comment>
<dbReference type="InterPro" id="IPR050523">
    <property type="entry name" value="AKR_Detox_Biosynth"/>
</dbReference>
<evidence type="ECO:0000313" key="4">
    <source>
        <dbReference type="EMBL" id="THU97160.1"/>
    </source>
</evidence>
<dbReference type="GO" id="GO:0016491">
    <property type="term" value="F:oxidoreductase activity"/>
    <property type="evidence" value="ECO:0007669"/>
    <property type="project" value="UniProtKB-KW"/>
</dbReference>
<dbReference type="SUPFAM" id="SSF51430">
    <property type="entry name" value="NAD(P)-linked oxidoreductase"/>
    <property type="match status" value="1"/>
</dbReference>
<dbReference type="EMBL" id="ML179161">
    <property type="protein sequence ID" value="THU97160.1"/>
    <property type="molecule type" value="Genomic_DNA"/>
</dbReference>
<dbReference type="AlphaFoldDB" id="A0A4S8M534"/>
<keyword evidence="1" id="KW-0560">Oxidoreductase</keyword>